<dbReference type="PANTHER" id="PTHR38926:SF5">
    <property type="entry name" value="F-BOX AND LEUCINE-RICH REPEAT PROTEIN 6"/>
    <property type="match status" value="1"/>
</dbReference>
<dbReference type="EMBL" id="MU150386">
    <property type="protein sequence ID" value="KAF9457115.1"/>
    <property type="molecule type" value="Genomic_DNA"/>
</dbReference>
<dbReference type="Gene3D" id="1.20.1280.50">
    <property type="match status" value="1"/>
</dbReference>
<evidence type="ECO:0008006" key="4">
    <source>
        <dbReference type="Google" id="ProtNLM"/>
    </source>
</evidence>
<sequence length="693" mass="77819">MARRNNASIDVEVAIVQAQLGVLERREREFQKLVDDMQRLKNSISDEKELLQTKARELEAERFPINWLPTELLIDVFVDLIVAESDGLDDEELCAGAKTRHPIPIILSHVCQRWRNVALTTPQLWSCLSYRGASWNEKARQSFLERSRSALLDVVYRGSMDVSVFGENQRVSALFDDLSNEHGRLRSIALECHGPDAILKVTNLLKNSLNSFPQLRSLNLSIIQHSPSFATTRPLLRRNALRGVADGPDEEGNPTWSNLKHLKLREIPLFSLPSHFLANLTSVILSYPSTKTTVGPYGYQFYLTSLCRFLSFTPRLEEFSLSNAIPRLDAVLHDDPANSVDPEGPKRRRVELHCLKRLDWSYPFPGDVHHVMTFFDTPVLEKLDLWVEEAQTKRAAEMEHTSWYQASFASLASATRTGHELPSLRQLSLQCASEEGISSVIRKFIFPGLEKLEIINSDTRARTTGGLESIFRDPRLPHLTHLTLKTEAMLGYLPVLVSLSLDTCTGVGEMMKRLQERAVGAGRLPTGGVQNKHGVRFCPRLEALSFWGCDDIDINGLRAVVKTRNTRLERDPRGYDLGMAARGVVVNTGSHLPGWGSGKAKLDGEILSQRKIRPLRKPRRQDPGRGSKPVSSAVLAPSANILSSMIAMEEAFHPARIIYLRIEDCPFISRVDALTLHDFDVVDVIYNGSDLID</sequence>
<dbReference type="Proteomes" id="UP000807353">
    <property type="component" value="Unassembled WGS sequence"/>
</dbReference>
<organism evidence="2 3">
    <name type="scientific">Collybia nuda</name>
    <dbReference type="NCBI Taxonomy" id="64659"/>
    <lineage>
        <taxon>Eukaryota</taxon>
        <taxon>Fungi</taxon>
        <taxon>Dikarya</taxon>
        <taxon>Basidiomycota</taxon>
        <taxon>Agaricomycotina</taxon>
        <taxon>Agaricomycetes</taxon>
        <taxon>Agaricomycetidae</taxon>
        <taxon>Agaricales</taxon>
        <taxon>Tricholomatineae</taxon>
        <taxon>Clitocybaceae</taxon>
        <taxon>Collybia</taxon>
    </lineage>
</organism>
<gene>
    <name evidence="2" type="ORF">BDZ94DRAFT_1292552</name>
</gene>
<evidence type="ECO:0000313" key="2">
    <source>
        <dbReference type="EMBL" id="KAF9457115.1"/>
    </source>
</evidence>
<dbReference type="Gene3D" id="3.80.10.10">
    <property type="entry name" value="Ribonuclease Inhibitor"/>
    <property type="match status" value="1"/>
</dbReference>
<protein>
    <recommendedName>
        <fullName evidence="4">F-box domain-containing protein</fullName>
    </recommendedName>
</protein>
<dbReference type="SUPFAM" id="SSF52047">
    <property type="entry name" value="RNI-like"/>
    <property type="match status" value="1"/>
</dbReference>
<reference evidence="2" key="1">
    <citation type="submission" date="2020-11" db="EMBL/GenBank/DDBJ databases">
        <authorList>
            <consortium name="DOE Joint Genome Institute"/>
            <person name="Ahrendt S."/>
            <person name="Riley R."/>
            <person name="Andreopoulos W."/>
            <person name="Labutti K."/>
            <person name="Pangilinan J."/>
            <person name="Ruiz-Duenas F.J."/>
            <person name="Barrasa J.M."/>
            <person name="Sanchez-Garcia M."/>
            <person name="Camarero S."/>
            <person name="Miyauchi S."/>
            <person name="Serrano A."/>
            <person name="Linde D."/>
            <person name="Babiker R."/>
            <person name="Drula E."/>
            <person name="Ayuso-Fernandez I."/>
            <person name="Pacheco R."/>
            <person name="Padilla G."/>
            <person name="Ferreira P."/>
            <person name="Barriuso J."/>
            <person name="Kellner H."/>
            <person name="Castanera R."/>
            <person name="Alfaro M."/>
            <person name="Ramirez L."/>
            <person name="Pisabarro A.G."/>
            <person name="Kuo A."/>
            <person name="Tritt A."/>
            <person name="Lipzen A."/>
            <person name="He G."/>
            <person name="Yan M."/>
            <person name="Ng V."/>
            <person name="Cullen D."/>
            <person name="Martin F."/>
            <person name="Rosso M.-N."/>
            <person name="Henrissat B."/>
            <person name="Hibbett D."/>
            <person name="Martinez A.T."/>
            <person name="Grigoriev I.V."/>
        </authorList>
    </citation>
    <scope>NUCLEOTIDE SEQUENCE</scope>
    <source>
        <strain evidence="2">CBS 247.69</strain>
    </source>
</reference>
<keyword evidence="1" id="KW-0175">Coiled coil</keyword>
<proteinExistence type="predicted"/>
<feature type="coiled-coil region" evidence="1">
    <location>
        <begin position="23"/>
        <end position="61"/>
    </location>
</feature>
<accession>A0A9P5XWR2</accession>
<evidence type="ECO:0000256" key="1">
    <source>
        <dbReference type="SAM" id="Coils"/>
    </source>
</evidence>
<dbReference type="InterPro" id="IPR032675">
    <property type="entry name" value="LRR_dom_sf"/>
</dbReference>
<evidence type="ECO:0000313" key="3">
    <source>
        <dbReference type="Proteomes" id="UP000807353"/>
    </source>
</evidence>
<name>A0A9P5XWR2_9AGAR</name>
<keyword evidence="3" id="KW-1185">Reference proteome</keyword>
<dbReference type="PANTHER" id="PTHR38926">
    <property type="entry name" value="F-BOX DOMAIN CONTAINING PROTEIN, EXPRESSED"/>
    <property type="match status" value="1"/>
</dbReference>
<dbReference type="AlphaFoldDB" id="A0A9P5XWR2"/>
<dbReference type="OrthoDB" id="3027018at2759"/>
<comment type="caution">
    <text evidence="2">The sequence shown here is derived from an EMBL/GenBank/DDBJ whole genome shotgun (WGS) entry which is preliminary data.</text>
</comment>